<evidence type="ECO:0000313" key="5">
    <source>
        <dbReference type="Proteomes" id="UP000515123"/>
    </source>
</evidence>
<dbReference type="PANTHER" id="PTHR48025">
    <property type="entry name" value="OS02G0815200 PROTEIN"/>
    <property type="match status" value="1"/>
</dbReference>
<dbReference type="SUPFAM" id="SSF54928">
    <property type="entry name" value="RNA-binding domain, RBD"/>
    <property type="match status" value="1"/>
</dbReference>
<evidence type="ECO:0000313" key="6">
    <source>
        <dbReference type="RefSeq" id="XP_020084774.1"/>
    </source>
</evidence>
<dbReference type="Proteomes" id="UP000515123">
    <property type="component" value="Linkage group 3"/>
</dbReference>
<feature type="domain" description="RRM" evidence="4">
    <location>
        <begin position="201"/>
        <end position="278"/>
    </location>
</feature>
<name>A0A6P5EMR5_ANACO</name>
<dbReference type="AlphaFoldDB" id="A0A6P5EMR5"/>
<dbReference type="PANTHER" id="PTHR48025:SF6">
    <property type="entry name" value="RRM DOMAIN-CONTAINING PROTEIN"/>
    <property type="match status" value="1"/>
</dbReference>
<gene>
    <name evidence="6" type="primary">LOC109707706</name>
</gene>
<feature type="region of interest" description="Disordered" evidence="3">
    <location>
        <begin position="371"/>
        <end position="397"/>
    </location>
</feature>
<dbReference type="GO" id="GO:0009535">
    <property type="term" value="C:chloroplast thylakoid membrane"/>
    <property type="evidence" value="ECO:0007669"/>
    <property type="project" value="TreeGrafter"/>
</dbReference>
<dbReference type="InterPro" id="IPR035979">
    <property type="entry name" value="RBD_domain_sf"/>
</dbReference>
<accession>A0A6P5EMR5</accession>
<dbReference type="SMART" id="SM00360">
    <property type="entry name" value="RRM"/>
    <property type="match status" value="2"/>
</dbReference>
<reference evidence="6" key="2">
    <citation type="submission" date="2025-08" db="UniProtKB">
        <authorList>
            <consortium name="RefSeq"/>
        </authorList>
    </citation>
    <scope>IDENTIFICATION</scope>
    <source>
        <tissue evidence="6">Leaf</tissue>
    </source>
</reference>
<feature type="domain" description="RRM" evidence="4">
    <location>
        <begin position="297"/>
        <end position="375"/>
    </location>
</feature>
<proteinExistence type="predicted"/>
<dbReference type="RefSeq" id="XP_020084774.1">
    <property type="nucleotide sequence ID" value="XM_020229185.1"/>
</dbReference>
<evidence type="ECO:0000259" key="4">
    <source>
        <dbReference type="PROSITE" id="PS50102"/>
    </source>
</evidence>
<dbReference type="InterPro" id="IPR050502">
    <property type="entry name" value="Euk_RNA-bind_prot"/>
</dbReference>
<dbReference type="GeneID" id="109707706"/>
<dbReference type="GO" id="GO:1901259">
    <property type="term" value="P:chloroplast rRNA processing"/>
    <property type="evidence" value="ECO:0007669"/>
    <property type="project" value="TreeGrafter"/>
</dbReference>
<evidence type="ECO:0000256" key="2">
    <source>
        <dbReference type="PROSITE-ProRule" id="PRU00176"/>
    </source>
</evidence>
<sequence>MHFYFKKRTLVHRGRCGPSVGKYFCSDNWQSLGPKLGRFCSNVGPNQAHYLGINIATPWWMDQRERRTYPNPSGGQFRQFRPLYILSSIQSLPSRSQTPLRNRMATTTALFFSPSLKLLPRAIKSRNSLYTPAIFTNSRSAPSSSSSRLLRLRLRRRAAVEEVAVGDAEGAAASKEGSVAAAAAAAAAVEEEEEEEEEKRRKLYVVNLPWNFSAPDIQKLFGECGTVKDVEIIKQKNGKSRGFAFVTMASGDEARAVIDRFDSYELTGRIIRVEFAKSFRKPAPPPPPGASLVEERHKIYVSNLAWKARSVHLKEFFSAKYKPLSARVVFENATGRSAGYGFVAFATKEEAAAAIAELDGKELLDRPVRLRFRQKDDDKTESAPEEEKSAEEQHDES</sequence>
<dbReference type="Gene3D" id="3.30.70.330">
    <property type="match status" value="2"/>
</dbReference>
<dbReference type="InterPro" id="IPR000504">
    <property type="entry name" value="RRM_dom"/>
</dbReference>
<dbReference type="PROSITE" id="PS50102">
    <property type="entry name" value="RRM"/>
    <property type="match status" value="2"/>
</dbReference>
<protein>
    <submittedName>
        <fullName evidence="6">Uncharacterized protein LOC109707706 isoform X1</fullName>
    </submittedName>
</protein>
<dbReference type="Pfam" id="PF00076">
    <property type="entry name" value="RRM_1"/>
    <property type="match status" value="2"/>
</dbReference>
<evidence type="ECO:0000256" key="1">
    <source>
        <dbReference type="ARBA" id="ARBA00022884"/>
    </source>
</evidence>
<organism evidence="5 6">
    <name type="scientific">Ananas comosus</name>
    <name type="common">Pineapple</name>
    <name type="synonym">Ananas ananas</name>
    <dbReference type="NCBI Taxonomy" id="4615"/>
    <lineage>
        <taxon>Eukaryota</taxon>
        <taxon>Viridiplantae</taxon>
        <taxon>Streptophyta</taxon>
        <taxon>Embryophyta</taxon>
        <taxon>Tracheophyta</taxon>
        <taxon>Spermatophyta</taxon>
        <taxon>Magnoliopsida</taxon>
        <taxon>Liliopsida</taxon>
        <taxon>Poales</taxon>
        <taxon>Bromeliaceae</taxon>
        <taxon>Bromelioideae</taxon>
        <taxon>Ananas</taxon>
    </lineage>
</organism>
<dbReference type="InterPro" id="IPR012677">
    <property type="entry name" value="Nucleotide-bd_a/b_plait_sf"/>
</dbReference>
<dbReference type="GO" id="GO:0003729">
    <property type="term" value="F:mRNA binding"/>
    <property type="evidence" value="ECO:0007669"/>
    <property type="project" value="TreeGrafter"/>
</dbReference>
<keyword evidence="5" id="KW-1185">Reference proteome</keyword>
<reference evidence="5" key="1">
    <citation type="journal article" date="2015" name="Nat. Genet.">
        <title>The pineapple genome and the evolution of CAM photosynthesis.</title>
        <authorList>
            <person name="Ming R."/>
            <person name="VanBuren R."/>
            <person name="Wai C.M."/>
            <person name="Tang H."/>
            <person name="Schatz M.C."/>
            <person name="Bowers J.E."/>
            <person name="Lyons E."/>
            <person name="Wang M.L."/>
            <person name="Chen J."/>
            <person name="Biggers E."/>
            <person name="Zhang J."/>
            <person name="Huang L."/>
            <person name="Zhang L."/>
            <person name="Miao W."/>
            <person name="Zhang J."/>
            <person name="Ye Z."/>
            <person name="Miao C."/>
            <person name="Lin Z."/>
            <person name="Wang H."/>
            <person name="Zhou H."/>
            <person name="Yim W.C."/>
            <person name="Priest H.D."/>
            <person name="Zheng C."/>
            <person name="Woodhouse M."/>
            <person name="Edger P.P."/>
            <person name="Guyot R."/>
            <person name="Guo H.B."/>
            <person name="Guo H."/>
            <person name="Zheng G."/>
            <person name="Singh R."/>
            <person name="Sharma A."/>
            <person name="Min X."/>
            <person name="Zheng Y."/>
            <person name="Lee H."/>
            <person name="Gurtowski J."/>
            <person name="Sedlazeck F.J."/>
            <person name="Harkess A."/>
            <person name="McKain M.R."/>
            <person name="Liao Z."/>
            <person name="Fang J."/>
            <person name="Liu J."/>
            <person name="Zhang X."/>
            <person name="Zhang Q."/>
            <person name="Hu W."/>
            <person name="Qin Y."/>
            <person name="Wang K."/>
            <person name="Chen L.Y."/>
            <person name="Shirley N."/>
            <person name="Lin Y.R."/>
            <person name="Liu L.Y."/>
            <person name="Hernandez A.G."/>
            <person name="Wright C.L."/>
            <person name="Bulone V."/>
            <person name="Tuskan G.A."/>
            <person name="Heath K."/>
            <person name="Zee F."/>
            <person name="Moore P.H."/>
            <person name="Sunkar R."/>
            <person name="Leebens-Mack J.H."/>
            <person name="Mockler T."/>
            <person name="Bennetzen J.L."/>
            <person name="Freeling M."/>
            <person name="Sankoff D."/>
            <person name="Paterson A.H."/>
            <person name="Zhu X."/>
            <person name="Yang X."/>
            <person name="Smith J.A."/>
            <person name="Cushman J.C."/>
            <person name="Paull R.E."/>
            <person name="Yu Q."/>
        </authorList>
    </citation>
    <scope>NUCLEOTIDE SEQUENCE [LARGE SCALE GENOMIC DNA]</scope>
    <source>
        <strain evidence="5">cv. F153</strain>
    </source>
</reference>
<dbReference type="OrthoDB" id="439808at2759"/>
<keyword evidence="1 2" id="KW-0694">RNA-binding</keyword>
<evidence type="ECO:0000256" key="3">
    <source>
        <dbReference type="SAM" id="MobiDB-lite"/>
    </source>
</evidence>